<feature type="transmembrane region" description="Helical" evidence="1">
    <location>
        <begin position="38"/>
        <end position="63"/>
    </location>
</feature>
<dbReference type="InterPro" id="IPR021741">
    <property type="entry name" value="DUF3311"/>
</dbReference>
<dbReference type="EMBL" id="CP038015">
    <property type="protein sequence ID" value="QBP41281.1"/>
    <property type="molecule type" value="Genomic_DNA"/>
</dbReference>
<dbReference type="Proteomes" id="UP000294292">
    <property type="component" value="Chromosome"/>
</dbReference>
<evidence type="ECO:0000313" key="2">
    <source>
        <dbReference type="EMBL" id="QBP41281.1"/>
    </source>
</evidence>
<keyword evidence="1" id="KW-0472">Membrane</keyword>
<proteinExistence type="predicted"/>
<dbReference type="OrthoDB" id="3628949at2"/>
<reference evidence="2 3" key="1">
    <citation type="submission" date="2019-03" db="EMBL/GenBank/DDBJ databases">
        <title>Complete genome sequence of Paenisporosarcina antarctica CGMCC 1.6503T.</title>
        <authorList>
            <person name="Rong J.-C."/>
            <person name="Chi N.-Y."/>
            <person name="Zhang Q.-F."/>
        </authorList>
    </citation>
    <scope>NUCLEOTIDE SEQUENCE [LARGE SCALE GENOMIC DNA]</scope>
    <source>
        <strain evidence="2 3">CGMCC 1.6503</strain>
    </source>
</reference>
<dbReference type="RefSeq" id="WP_134209925.1">
    <property type="nucleotide sequence ID" value="NZ_CP038015.1"/>
</dbReference>
<protein>
    <submittedName>
        <fullName evidence="2">DUF3311 domain-containing protein</fullName>
    </submittedName>
</protein>
<keyword evidence="1" id="KW-1133">Transmembrane helix</keyword>
<evidence type="ECO:0000313" key="3">
    <source>
        <dbReference type="Proteomes" id="UP000294292"/>
    </source>
</evidence>
<name>A0A4P6ZXU7_9BACL</name>
<accession>A0A4P6ZXU7</accession>
<dbReference type="KEGG" id="panc:E2636_09120"/>
<dbReference type="Pfam" id="PF11755">
    <property type="entry name" value="DUF3311"/>
    <property type="match status" value="1"/>
</dbReference>
<gene>
    <name evidence="2" type="ORF">E2636_09120</name>
</gene>
<dbReference type="AlphaFoldDB" id="A0A4P6ZXU7"/>
<sequence>MSTRKFYTLYIAIATLPFLMLVFPLFEIGNRATPIVMGLPFSFFWVILWIVITFVALIILYSLDPDNKEEEEDV</sequence>
<organism evidence="2 3">
    <name type="scientific">Paenisporosarcina antarctica</name>
    <dbReference type="NCBI Taxonomy" id="417367"/>
    <lineage>
        <taxon>Bacteria</taxon>
        <taxon>Bacillati</taxon>
        <taxon>Bacillota</taxon>
        <taxon>Bacilli</taxon>
        <taxon>Bacillales</taxon>
        <taxon>Caryophanaceae</taxon>
        <taxon>Paenisporosarcina</taxon>
    </lineage>
</organism>
<feature type="transmembrane region" description="Helical" evidence="1">
    <location>
        <begin position="6"/>
        <end position="26"/>
    </location>
</feature>
<evidence type="ECO:0000256" key="1">
    <source>
        <dbReference type="SAM" id="Phobius"/>
    </source>
</evidence>
<keyword evidence="1" id="KW-0812">Transmembrane</keyword>
<keyword evidence="3" id="KW-1185">Reference proteome</keyword>